<dbReference type="GO" id="GO:1904240">
    <property type="term" value="P:negative regulation of VCP-NPL4-UFD1 AAA ATPase complex assembly"/>
    <property type="evidence" value="ECO:0007669"/>
    <property type="project" value="TreeGrafter"/>
</dbReference>
<dbReference type="GO" id="GO:0010508">
    <property type="term" value="P:positive regulation of autophagy"/>
    <property type="evidence" value="ECO:0007669"/>
    <property type="project" value="TreeGrafter"/>
</dbReference>
<reference evidence="2" key="1">
    <citation type="journal article" date="2023" name="DNA Res.">
        <title>Chromosome-level genome assembly of Phrynocephalus forsythii using third-generation DNA sequencing and Hi-C analysis.</title>
        <authorList>
            <person name="Qi Y."/>
            <person name="Zhao W."/>
            <person name="Zhao Y."/>
            <person name="Niu C."/>
            <person name="Cao S."/>
            <person name="Zhang Y."/>
        </authorList>
    </citation>
    <scope>NUCLEOTIDE SEQUENCE</scope>
    <source>
        <tissue evidence="2">Muscle</tissue>
    </source>
</reference>
<accession>A0A9Q0Y696</accession>
<dbReference type="GO" id="GO:1904293">
    <property type="term" value="P:negative regulation of ERAD pathway"/>
    <property type="evidence" value="ECO:0007669"/>
    <property type="project" value="TreeGrafter"/>
</dbReference>
<dbReference type="EMBL" id="JAPFRF010000001">
    <property type="protein sequence ID" value="KAJ7344558.1"/>
    <property type="molecule type" value="Genomic_DNA"/>
</dbReference>
<gene>
    <name evidence="2" type="ORF">JRQ81_000508</name>
</gene>
<organism evidence="2 3">
    <name type="scientific">Phrynocephalus forsythii</name>
    <dbReference type="NCBI Taxonomy" id="171643"/>
    <lineage>
        <taxon>Eukaryota</taxon>
        <taxon>Metazoa</taxon>
        <taxon>Chordata</taxon>
        <taxon>Craniata</taxon>
        <taxon>Vertebrata</taxon>
        <taxon>Euteleostomi</taxon>
        <taxon>Lepidosauria</taxon>
        <taxon>Squamata</taxon>
        <taxon>Bifurcata</taxon>
        <taxon>Unidentata</taxon>
        <taxon>Episquamata</taxon>
        <taxon>Toxicofera</taxon>
        <taxon>Iguania</taxon>
        <taxon>Acrodonta</taxon>
        <taxon>Agamidae</taxon>
        <taxon>Agaminae</taxon>
        <taxon>Phrynocephalus</taxon>
    </lineage>
</organism>
<dbReference type="GO" id="GO:0005789">
    <property type="term" value="C:endoplasmic reticulum membrane"/>
    <property type="evidence" value="ECO:0007669"/>
    <property type="project" value="TreeGrafter"/>
</dbReference>
<feature type="region of interest" description="Disordered" evidence="1">
    <location>
        <begin position="1"/>
        <end position="73"/>
    </location>
</feature>
<evidence type="ECO:0008006" key="4">
    <source>
        <dbReference type="Google" id="ProtNLM"/>
    </source>
</evidence>
<dbReference type="GO" id="GO:1904153">
    <property type="term" value="P:negative regulation of retrograde protein transport, ER to cytosol"/>
    <property type="evidence" value="ECO:0007669"/>
    <property type="project" value="TreeGrafter"/>
</dbReference>
<dbReference type="PANTHER" id="PTHR35269">
    <property type="entry name" value="SMALL VCP/P97-INTERACTING PROTEIN"/>
    <property type="match status" value="1"/>
</dbReference>
<sequence>MEAASRGIKNLSSVEQKKRKQEEMEKRLQSAGPGPEGGGLRKSRSELDREEQDSVPCEGTDKNSASAKAVPWI</sequence>
<keyword evidence="3" id="KW-1185">Reference proteome</keyword>
<dbReference type="OrthoDB" id="10066206at2759"/>
<protein>
    <recommendedName>
        <fullName evidence="4">Small VCP/p97-interacting protein</fullName>
    </recommendedName>
</protein>
<evidence type="ECO:0000313" key="2">
    <source>
        <dbReference type="EMBL" id="KAJ7344558.1"/>
    </source>
</evidence>
<name>A0A9Q0Y696_9SAUR</name>
<dbReference type="AlphaFoldDB" id="A0A9Q0Y696"/>
<dbReference type="PANTHER" id="PTHR35269:SF1">
    <property type="entry name" value="SMALL VCP_P97-INTERACTING PROTEIN"/>
    <property type="match status" value="1"/>
</dbReference>
<evidence type="ECO:0000313" key="3">
    <source>
        <dbReference type="Proteomes" id="UP001142489"/>
    </source>
</evidence>
<dbReference type="Proteomes" id="UP001142489">
    <property type="component" value="Unassembled WGS sequence"/>
</dbReference>
<dbReference type="InterPro" id="IPR055366">
    <property type="entry name" value="SVIP_metazoa"/>
</dbReference>
<evidence type="ECO:0000256" key="1">
    <source>
        <dbReference type="SAM" id="MobiDB-lite"/>
    </source>
</evidence>
<comment type="caution">
    <text evidence="2">The sequence shown here is derived from an EMBL/GenBank/DDBJ whole genome shotgun (WGS) entry which is preliminary data.</text>
</comment>
<proteinExistence type="predicted"/>